<reference evidence="3" key="1">
    <citation type="submission" date="2020-09" db="EMBL/GenBank/DDBJ databases">
        <title>Clinical and molecular characterization of Acinetobacter seifertii in Taiwan.</title>
        <authorList>
            <person name="Li L.-H."/>
            <person name="Yang Y.-S."/>
            <person name="Sun J.-R."/>
            <person name="Huang T.-W."/>
            <person name="Huang W.-C."/>
            <person name="Wang Y.-C."/>
            <person name="Kuo T.-H."/>
            <person name="Kuo S.-C."/>
            <person name="Chen T.-L."/>
        </authorList>
    </citation>
    <scope>NUCLEOTIDE SEQUENCE [LARGE SCALE GENOMIC DNA]</scope>
    <source>
        <strain evidence="3">AS73</strain>
    </source>
</reference>
<dbReference type="CDD" id="cd20746">
    <property type="entry name" value="FIX_Ntox15_NUC_DUF4112_RhsA-like"/>
    <property type="match status" value="1"/>
</dbReference>
<dbReference type="Pfam" id="PF15604">
    <property type="entry name" value="Ntox15"/>
    <property type="match status" value="1"/>
</dbReference>
<evidence type="ECO:0000313" key="2">
    <source>
        <dbReference type="EMBL" id="QNX04337.1"/>
    </source>
</evidence>
<evidence type="ECO:0000313" key="3">
    <source>
        <dbReference type="Proteomes" id="UP000516862"/>
    </source>
</evidence>
<dbReference type="EMBL" id="CP061561">
    <property type="protein sequence ID" value="QNX04337.1"/>
    <property type="molecule type" value="Genomic_DNA"/>
</dbReference>
<proteinExistence type="predicted"/>
<organism evidence="2 3">
    <name type="scientific">Acinetobacter seifertii</name>
    <dbReference type="NCBI Taxonomy" id="1530123"/>
    <lineage>
        <taxon>Bacteria</taxon>
        <taxon>Pseudomonadati</taxon>
        <taxon>Pseudomonadota</taxon>
        <taxon>Gammaproteobacteria</taxon>
        <taxon>Moraxellales</taxon>
        <taxon>Moraxellaceae</taxon>
        <taxon>Acinetobacter</taxon>
        <taxon>Acinetobacter calcoaceticus/baumannii complex</taxon>
    </lineage>
</organism>
<reference evidence="2 3" key="2">
    <citation type="submission" date="2020-09" db="EMBL/GenBank/DDBJ databases">
        <authorList>
            <person name="Chen F.-J."/>
            <person name="Lee Y.-T."/>
        </authorList>
    </citation>
    <scope>NUCLEOTIDE SEQUENCE [LARGE SCALE GENOMIC DNA]</scope>
    <source>
        <strain evidence="2 3">AS73</strain>
    </source>
</reference>
<evidence type="ECO:0000259" key="1">
    <source>
        <dbReference type="Pfam" id="PF15604"/>
    </source>
</evidence>
<name>A0A7H2PNA4_9GAMM</name>
<sequence length="562" mass="62711">MVEQNKTPETGNEQFWQGLSRKSGYIQQEFIQSSEFLSLALGESEYGVAKHAPLEKKDQTQYAYVSSHFSIEALPESAGFLDKFQHAIQLAFAVKVQTDINLANNINKIIDENIEDIQYIFGFVSGDFNKDPTVAQVIVGGLISMIPVADQICDIRDLLASVIILSDEKERTPENWMSLALVGIGVIPFFGSVFKTIAKLITSKVIKTKDELFKAIEQLESYCRKLGYKPFWGDNHEKWLKTKPWTEIGTNAKLVLNQYLAKLQSLLQMYGSRNTAKMTGFDALADKYAAALKSIMAQVGRYIDDLCRQVENACHEIMGQPKLSVAGGHGNGMDIHIGGSPSQPTRASHTQPSNKIAFAKMKEHKVGCFDPVNTPKARANARKNIDLGHPPQAKRENWSEDQYLKWETDRQLEMQQNALNSMTAKDYEKGRELFKQNGRGNGLDQVQARRDYEDNLQKKYFDQYKSTMDIIDADIKATKDAKSVMTTMAALHNPDQITGGIMSDAAMDMGLKNVNSSIGSGWGNIAKNEKITRVQSIDDAVSGVGLNAKETTKLNVKLERCK</sequence>
<feature type="domain" description="Novel toxin 15" evidence="1">
    <location>
        <begin position="409"/>
        <end position="558"/>
    </location>
</feature>
<dbReference type="InterPro" id="IPR028949">
    <property type="entry name" value="Ntox15"/>
</dbReference>
<protein>
    <recommendedName>
        <fullName evidence="1">Novel toxin 15 domain-containing protein</fullName>
    </recommendedName>
</protein>
<dbReference type="AlphaFoldDB" id="A0A7H2PNA4"/>
<dbReference type="InterPro" id="IPR049802">
    <property type="entry name" value="RhsC-like_FIX"/>
</dbReference>
<accession>A0A7H2PNA4</accession>
<dbReference type="Proteomes" id="UP000516862">
    <property type="component" value="Chromosome"/>
</dbReference>
<gene>
    <name evidence="2" type="ORF">IC796_13285</name>
</gene>
<dbReference type="RefSeq" id="WP_151685912.1">
    <property type="nucleotide sequence ID" value="NZ_BKEE01000070.1"/>
</dbReference>